<evidence type="ECO:0000256" key="1">
    <source>
        <dbReference type="ARBA" id="ARBA00006432"/>
    </source>
</evidence>
<evidence type="ECO:0000256" key="2">
    <source>
        <dbReference type="ARBA" id="ARBA00022598"/>
    </source>
</evidence>
<dbReference type="Pfam" id="PF00501">
    <property type="entry name" value="AMP-binding"/>
    <property type="match status" value="1"/>
</dbReference>
<dbReference type="PANTHER" id="PTHR24096">
    <property type="entry name" value="LONG-CHAIN-FATTY-ACID--COA LIGASE"/>
    <property type="match status" value="1"/>
</dbReference>
<dbReference type="HOGENOM" id="CLU_000022_59_7_11"/>
<accession>I0V0J1</accession>
<dbReference type="PANTHER" id="PTHR24096:SF149">
    <property type="entry name" value="AMP-BINDING DOMAIN-CONTAINING PROTEIN-RELATED"/>
    <property type="match status" value="1"/>
</dbReference>
<evidence type="ECO:0000259" key="4">
    <source>
        <dbReference type="Pfam" id="PF13193"/>
    </source>
</evidence>
<dbReference type="EMBL" id="JH636049">
    <property type="protein sequence ID" value="EID53644.1"/>
    <property type="molecule type" value="Genomic_DNA"/>
</dbReference>
<feature type="domain" description="AMP-dependent synthetase/ligase" evidence="3">
    <location>
        <begin position="29"/>
        <end position="412"/>
    </location>
</feature>
<dbReference type="eggNOG" id="COG0318">
    <property type="taxonomic scope" value="Bacteria"/>
</dbReference>
<keyword evidence="6" id="KW-1185">Reference proteome</keyword>
<dbReference type="Proteomes" id="UP000004691">
    <property type="component" value="Unassembled WGS sequence"/>
</dbReference>
<organism evidence="5 6">
    <name type="scientific">Saccharomonospora xinjiangensis XJ-54</name>
    <dbReference type="NCBI Taxonomy" id="882086"/>
    <lineage>
        <taxon>Bacteria</taxon>
        <taxon>Bacillati</taxon>
        <taxon>Actinomycetota</taxon>
        <taxon>Actinomycetes</taxon>
        <taxon>Pseudonocardiales</taxon>
        <taxon>Pseudonocardiaceae</taxon>
        <taxon>Saccharomonospora</taxon>
    </lineage>
</organism>
<evidence type="ECO:0000259" key="3">
    <source>
        <dbReference type="Pfam" id="PF00501"/>
    </source>
</evidence>
<name>I0V0J1_9PSEU</name>
<evidence type="ECO:0000313" key="6">
    <source>
        <dbReference type="Proteomes" id="UP000004691"/>
    </source>
</evidence>
<sequence>MPTSPPRPPGLPTSLRYPDVPVGSLLAGAARRYGERVAFRHADEEITFRGLWELACRFANALRQHGVGRGDTVALHLPNCLAFPVAYYGTLLSGATFSPVNPLLPPRPLAGQLTDSGASVVVTHGSVAEALRHSDIELLITVRSGAPGALDFDRFVAEAPATRPAVDLTPGTDLAHLGYTGGTTGRSKGVRLTHRNVVVNALQYTCWSSGSVPALDGTGDVTVDQIGDEHEWPVRLGTGATLTLTPWFHAMGLGGLNMGVLSGTSVTIHERLDPRAYVTDAERLRVTSLSGAPALFAALLRCEDFHTADLSSVRSLSSGAAPMPRVVADALRARFPGVVITEGYGLTEATMGITTGPTWRSGTRKAGTVGVPIFDTEVRIVPSGGDPEWDALPPGTPGEVCARGPQVMGGYHGRDDETAAVLDRGWLRTGDIGVFDDEGYLSIVDRKKDLLLYKGYNVYPRELEELLLAVPGVASAAVVGRPAPDVGELPVAFVVRAPRSGDGSGDSSGGVTAEAVLAAVNEQVPPYKRLREIHFVDAIPVSGAGKVLKRQLRERLG</sequence>
<dbReference type="PROSITE" id="PS00455">
    <property type="entry name" value="AMP_BINDING"/>
    <property type="match status" value="1"/>
</dbReference>
<dbReference type="InterPro" id="IPR025110">
    <property type="entry name" value="AMP-bd_C"/>
</dbReference>
<dbReference type="SUPFAM" id="SSF56801">
    <property type="entry name" value="Acetyl-CoA synthetase-like"/>
    <property type="match status" value="1"/>
</dbReference>
<dbReference type="RefSeq" id="WP_006237778.1">
    <property type="nucleotide sequence ID" value="NZ_JH636049.1"/>
</dbReference>
<dbReference type="Pfam" id="PF13193">
    <property type="entry name" value="AMP-binding_C"/>
    <property type="match status" value="1"/>
</dbReference>
<dbReference type="AlphaFoldDB" id="I0V0J1"/>
<dbReference type="OrthoDB" id="9803968at2"/>
<proteinExistence type="inferred from homology"/>
<dbReference type="InterPro" id="IPR042099">
    <property type="entry name" value="ANL_N_sf"/>
</dbReference>
<dbReference type="InterPro" id="IPR020845">
    <property type="entry name" value="AMP-binding_CS"/>
</dbReference>
<evidence type="ECO:0000313" key="5">
    <source>
        <dbReference type="EMBL" id="EID53644.1"/>
    </source>
</evidence>
<gene>
    <name evidence="5" type="ORF">SacxiDRAFT_1393</name>
</gene>
<comment type="similarity">
    <text evidence="1">Belongs to the ATP-dependent AMP-binding enzyme family.</text>
</comment>
<dbReference type="Gene3D" id="3.40.50.12780">
    <property type="entry name" value="N-terminal domain of ligase-like"/>
    <property type="match status" value="1"/>
</dbReference>
<feature type="domain" description="AMP-binding enzyme C-terminal" evidence="4">
    <location>
        <begin position="462"/>
        <end position="546"/>
    </location>
</feature>
<dbReference type="InterPro" id="IPR045851">
    <property type="entry name" value="AMP-bd_C_sf"/>
</dbReference>
<dbReference type="Gene3D" id="3.30.300.30">
    <property type="match status" value="1"/>
</dbReference>
<dbReference type="GO" id="GO:0016405">
    <property type="term" value="F:CoA-ligase activity"/>
    <property type="evidence" value="ECO:0007669"/>
    <property type="project" value="TreeGrafter"/>
</dbReference>
<protein>
    <submittedName>
        <fullName evidence="5">Acyl-CoA synthetase (AMP-forming)/AMP-acid ligase II</fullName>
    </submittedName>
</protein>
<reference evidence="5 6" key="1">
    <citation type="submission" date="2012-01" db="EMBL/GenBank/DDBJ databases">
        <title>Improved High-Quality Draft sequence of Saccharomonospora xinjiangensis XJ-54.</title>
        <authorList>
            <consortium name="US DOE Joint Genome Institute"/>
            <person name="Lucas S."/>
            <person name="Han J."/>
            <person name="Lapidus A."/>
            <person name="Cheng J.-F."/>
            <person name="Goodwin L."/>
            <person name="Pitluck S."/>
            <person name="Peters L."/>
            <person name="Mikhailova N."/>
            <person name="Teshima H."/>
            <person name="Detter J.C."/>
            <person name="Han C."/>
            <person name="Tapia R."/>
            <person name="Land M."/>
            <person name="Hauser L."/>
            <person name="Kyrpides N."/>
            <person name="Ivanova N."/>
            <person name="Pagani I."/>
            <person name="Brambilla E.-M."/>
            <person name="Klenk H.-P."/>
            <person name="Woyke T."/>
        </authorList>
    </citation>
    <scope>NUCLEOTIDE SEQUENCE [LARGE SCALE GENOMIC DNA]</scope>
    <source>
        <strain evidence="5 6">XJ-54</strain>
    </source>
</reference>
<dbReference type="STRING" id="882086.SacxiDRAFT_1393"/>
<keyword evidence="2 5" id="KW-0436">Ligase</keyword>
<dbReference type="InterPro" id="IPR000873">
    <property type="entry name" value="AMP-dep_synth/lig_dom"/>
</dbReference>